<dbReference type="OrthoDB" id="6399623at2"/>
<dbReference type="EMBL" id="CP022684">
    <property type="protein sequence ID" value="AUM12724.1"/>
    <property type="molecule type" value="Genomic_DNA"/>
</dbReference>
<dbReference type="PROSITE" id="PS51257">
    <property type="entry name" value="PROKAR_LIPOPROTEIN"/>
    <property type="match status" value="1"/>
</dbReference>
<reference evidence="3" key="1">
    <citation type="submission" date="2017-08" db="EMBL/GenBank/DDBJ databases">
        <title>Direct submision.</title>
        <authorList>
            <person name="Kim S.-J."/>
            <person name="Rhee S.-K."/>
        </authorList>
    </citation>
    <scope>NUCLEOTIDE SEQUENCE [LARGE SCALE GENOMIC DNA]</scope>
    <source>
        <strain evidence="3">GI5</strain>
    </source>
</reference>
<dbReference type="AlphaFoldDB" id="A0A2K9LPH9"/>
<organism evidence="2 3">
    <name type="scientific">Ketobacter alkanivorans</name>
    <dbReference type="NCBI Taxonomy" id="1917421"/>
    <lineage>
        <taxon>Bacteria</taxon>
        <taxon>Pseudomonadati</taxon>
        <taxon>Pseudomonadota</taxon>
        <taxon>Gammaproteobacteria</taxon>
        <taxon>Pseudomonadales</taxon>
        <taxon>Ketobacteraceae</taxon>
        <taxon>Ketobacter</taxon>
    </lineage>
</organism>
<keyword evidence="3" id="KW-1185">Reference proteome</keyword>
<feature type="chain" id="PRO_5015005054" evidence="1">
    <location>
        <begin position="21"/>
        <end position="119"/>
    </location>
</feature>
<proteinExistence type="predicted"/>
<dbReference type="RefSeq" id="WP_101894109.1">
    <property type="nucleotide sequence ID" value="NZ_CP022684.1"/>
</dbReference>
<feature type="signal peptide" evidence="1">
    <location>
        <begin position="1"/>
        <end position="20"/>
    </location>
</feature>
<keyword evidence="1" id="KW-0732">Signal</keyword>
<accession>A0A2K9LPH9</accession>
<evidence type="ECO:0000313" key="3">
    <source>
        <dbReference type="Proteomes" id="UP000235116"/>
    </source>
</evidence>
<dbReference type="KEGG" id="kak:Kalk_09980"/>
<gene>
    <name evidence="2" type="ORF">Kalk_09980</name>
</gene>
<dbReference type="Proteomes" id="UP000235116">
    <property type="component" value="Chromosome"/>
</dbReference>
<name>A0A2K9LPH9_9GAMM</name>
<evidence type="ECO:0000256" key="1">
    <source>
        <dbReference type="SAM" id="SignalP"/>
    </source>
</evidence>
<sequence>MKVFPVLAVLLMLMSGCSGYRMTSNVPPSSKDSAIESYPILVTERDLEVPYDEIGPLEVIIRPASPFGAAPTERQARFGLMQKARDIGATAVIKVVFKEQFDLISWGHIEARGIAVKEQ</sequence>
<protein>
    <submittedName>
        <fullName evidence="2">Uncharacterized protein</fullName>
    </submittedName>
</protein>
<evidence type="ECO:0000313" key="2">
    <source>
        <dbReference type="EMBL" id="AUM12724.1"/>
    </source>
</evidence>